<protein>
    <recommendedName>
        <fullName evidence="3">SnoaL-like domain-containing protein</fullName>
    </recommendedName>
</protein>
<accession>A0A1A9I5Q2</accession>
<dbReference type="AlphaFoldDB" id="A0A1A9I5Q2"/>
<evidence type="ECO:0008006" key="3">
    <source>
        <dbReference type="Google" id="ProtNLM"/>
    </source>
</evidence>
<proteinExistence type="predicted"/>
<name>A0A1A9I5Q2_9BACT</name>
<dbReference type="Proteomes" id="UP000077667">
    <property type="component" value="Chromosome"/>
</dbReference>
<dbReference type="InterPro" id="IPR032710">
    <property type="entry name" value="NTF2-like_dom_sf"/>
</dbReference>
<keyword evidence="2" id="KW-1185">Reference proteome</keyword>
<gene>
    <name evidence="1" type="ORF">A8C56_14390</name>
</gene>
<organism evidence="1 2">
    <name type="scientific">Niabella ginsenosidivorans</name>
    <dbReference type="NCBI Taxonomy" id="1176587"/>
    <lineage>
        <taxon>Bacteria</taxon>
        <taxon>Pseudomonadati</taxon>
        <taxon>Bacteroidota</taxon>
        <taxon>Chitinophagia</taxon>
        <taxon>Chitinophagales</taxon>
        <taxon>Chitinophagaceae</taxon>
        <taxon>Niabella</taxon>
    </lineage>
</organism>
<evidence type="ECO:0000313" key="2">
    <source>
        <dbReference type="Proteomes" id="UP000077667"/>
    </source>
</evidence>
<evidence type="ECO:0000313" key="1">
    <source>
        <dbReference type="EMBL" id="ANH82001.1"/>
    </source>
</evidence>
<dbReference type="Gene3D" id="3.10.450.50">
    <property type="match status" value="1"/>
</dbReference>
<sequence length="93" mass="10830">MGKPADQVLNPDTAVTIVTGGIKFRWQKKLSKRRRSINTNVFVRRQNGDWKLASFQNSRIQPPGFLQDKTKAKRGSKYRSLFFFLLARQNRAF</sequence>
<dbReference type="EMBL" id="CP015772">
    <property type="protein sequence ID" value="ANH82001.1"/>
    <property type="molecule type" value="Genomic_DNA"/>
</dbReference>
<dbReference type="SUPFAM" id="SSF54427">
    <property type="entry name" value="NTF2-like"/>
    <property type="match status" value="1"/>
</dbReference>
<reference evidence="1 2" key="1">
    <citation type="submission" date="2016-05" db="EMBL/GenBank/DDBJ databases">
        <title>Niabella ginsenosidivorans BS26 whole genome sequencing.</title>
        <authorList>
            <person name="Im W.T."/>
            <person name="Siddiqi M.Z."/>
        </authorList>
    </citation>
    <scope>NUCLEOTIDE SEQUENCE [LARGE SCALE GENOMIC DNA]</scope>
    <source>
        <strain evidence="1 2">BS26</strain>
    </source>
</reference>
<dbReference type="KEGG" id="nia:A8C56_14390"/>